<evidence type="ECO:0000259" key="2">
    <source>
        <dbReference type="PROSITE" id="PS50887"/>
    </source>
</evidence>
<dbReference type="GeneID" id="77844511"/>
<keyword evidence="1" id="KW-1133">Transmembrane helix</keyword>
<reference evidence="4" key="3">
    <citation type="submission" date="2020-04" db="EMBL/GenBank/DDBJ databases">
        <authorList>
            <person name="Tanveer F."/>
            <person name="Xie Y."/>
            <person name="Shinwari Z.K."/>
        </authorList>
    </citation>
    <scope>NUCLEOTIDE SEQUENCE</scope>
    <source>
        <strain evidence="4">MOSEL-ME25</strain>
    </source>
</reference>
<keyword evidence="6" id="KW-1185">Reference proteome</keyword>
<dbReference type="GO" id="GO:1902201">
    <property type="term" value="P:negative regulation of bacterial-type flagellum-dependent cell motility"/>
    <property type="evidence" value="ECO:0007669"/>
    <property type="project" value="TreeGrafter"/>
</dbReference>
<proteinExistence type="predicted"/>
<sequence length="348" mass="40344">MLIDFVLNISITITGIYLFHRLQYLEDRRFIDSDIFQALLMTTLSVLLLMVPIHMYDMVFSLYFIPLLILVKYSVPYLIIVSVLVVFMFHHMIFNFDWQLYLIFFILYILIMMILPFLKFQKLKELTAASIIFTSLYVISIHIFVQPLSVFQMIVFILASTLVMFVAMMMYEDINMILRLLKRYEEEEYKDFLTQLGNVKALDNTVVELLEESDTLSMLLIDIDNFSLINDEHSHASGDAMIRQMAHLLNNHAPTGGMLFRSSGEEFSMVIPDLSFDRTVRLAEAIRNSVERANFHINDTDTVHLTVSIGVGYQVVVPHTKGRLLKEADDMVHAAKKQGQNRVMFNPL</sequence>
<dbReference type="GO" id="GO:0005886">
    <property type="term" value="C:plasma membrane"/>
    <property type="evidence" value="ECO:0007669"/>
    <property type="project" value="TreeGrafter"/>
</dbReference>
<evidence type="ECO:0000313" key="3">
    <source>
        <dbReference type="EMBL" id="KIH71779.1"/>
    </source>
</evidence>
<dbReference type="InterPro" id="IPR043128">
    <property type="entry name" value="Rev_trsase/Diguanyl_cyclase"/>
</dbReference>
<dbReference type="InterPro" id="IPR029787">
    <property type="entry name" value="Nucleotide_cyclase"/>
</dbReference>
<dbReference type="CDD" id="cd01949">
    <property type="entry name" value="GGDEF"/>
    <property type="match status" value="1"/>
</dbReference>
<name>A0A0C2HJ98_9STAP</name>
<dbReference type="PANTHER" id="PTHR45138">
    <property type="entry name" value="REGULATORY COMPONENTS OF SENSORY TRANSDUCTION SYSTEM"/>
    <property type="match status" value="1"/>
</dbReference>
<dbReference type="Gene3D" id="3.30.70.270">
    <property type="match status" value="1"/>
</dbReference>
<evidence type="ECO:0000313" key="6">
    <source>
        <dbReference type="Proteomes" id="UP000527860"/>
    </source>
</evidence>
<dbReference type="AlphaFoldDB" id="A0A0C2HJ98"/>
<evidence type="ECO:0000313" key="5">
    <source>
        <dbReference type="Proteomes" id="UP000031546"/>
    </source>
</evidence>
<dbReference type="NCBIfam" id="TIGR00254">
    <property type="entry name" value="GGDEF"/>
    <property type="match status" value="1"/>
</dbReference>
<dbReference type="PANTHER" id="PTHR45138:SF9">
    <property type="entry name" value="DIGUANYLATE CYCLASE DGCM-RELATED"/>
    <property type="match status" value="1"/>
</dbReference>
<feature type="transmembrane region" description="Helical" evidence="1">
    <location>
        <begin position="98"/>
        <end position="118"/>
    </location>
</feature>
<dbReference type="SUPFAM" id="SSF55073">
    <property type="entry name" value="Nucleotide cyclase"/>
    <property type="match status" value="1"/>
</dbReference>
<feature type="transmembrane region" description="Helical" evidence="1">
    <location>
        <begin position="67"/>
        <end position="92"/>
    </location>
</feature>
<feature type="transmembrane region" description="Helical" evidence="1">
    <location>
        <begin position="5"/>
        <end position="23"/>
    </location>
</feature>
<feature type="domain" description="GGDEF" evidence="2">
    <location>
        <begin position="214"/>
        <end position="348"/>
    </location>
</feature>
<dbReference type="OrthoDB" id="9759607at2"/>
<reference evidence="3 5" key="1">
    <citation type="submission" date="2015-01" db="EMBL/GenBank/DDBJ databases">
        <title>Genome sequences of high lactate-tolerant strain Salinicoccus roseus W12 with industrial interest.</title>
        <authorList>
            <person name="Wang H."/>
            <person name="Yu B."/>
        </authorList>
    </citation>
    <scope>NUCLEOTIDE SEQUENCE [LARGE SCALE GENOMIC DNA]</scope>
    <source>
        <strain evidence="3 5">W12</strain>
    </source>
</reference>
<gene>
    <name evidence="4" type="ORF">F7P68_0004345</name>
    <name evidence="3" type="ORF">SN16_03030</name>
</gene>
<feature type="transmembrane region" description="Helical" evidence="1">
    <location>
        <begin position="151"/>
        <end position="171"/>
    </location>
</feature>
<dbReference type="EMBL" id="JABEVU030000001">
    <property type="protein sequence ID" value="MDB0579751.1"/>
    <property type="molecule type" value="Genomic_DNA"/>
</dbReference>
<feature type="transmembrane region" description="Helical" evidence="1">
    <location>
        <begin position="35"/>
        <end position="55"/>
    </location>
</feature>
<evidence type="ECO:0000313" key="4">
    <source>
        <dbReference type="EMBL" id="MDB0579751.1"/>
    </source>
</evidence>
<dbReference type="STRING" id="45670.SN16_03030"/>
<accession>A0A0C2HJ98</accession>
<dbReference type="SMART" id="SM00267">
    <property type="entry name" value="GGDEF"/>
    <property type="match status" value="1"/>
</dbReference>
<dbReference type="GO" id="GO:0052621">
    <property type="term" value="F:diguanylate cyclase activity"/>
    <property type="evidence" value="ECO:0007669"/>
    <property type="project" value="TreeGrafter"/>
</dbReference>
<reference evidence="6" key="2">
    <citation type="submission" date="2020-04" db="EMBL/GenBank/DDBJ databases">
        <title>Genome analysis and biological profiling of marine Cellulosimicrobium funkei MOSEL-ME6.</title>
        <authorList>
            <person name="Tanveer F."/>
            <person name="Xie Y."/>
            <person name="Shinwari Z.K."/>
        </authorList>
    </citation>
    <scope>NUCLEOTIDE SEQUENCE [LARGE SCALE GENOMIC DNA]</scope>
    <source>
        <strain evidence="6">MOSEL-ME25</strain>
    </source>
</reference>
<keyword evidence="1" id="KW-0812">Transmembrane</keyword>
<dbReference type="InterPro" id="IPR050469">
    <property type="entry name" value="Diguanylate_Cyclase"/>
</dbReference>
<dbReference type="PROSITE" id="PS50887">
    <property type="entry name" value="GGDEF"/>
    <property type="match status" value="1"/>
</dbReference>
<organism evidence="3 5">
    <name type="scientific">Salinicoccus roseus</name>
    <dbReference type="NCBI Taxonomy" id="45670"/>
    <lineage>
        <taxon>Bacteria</taxon>
        <taxon>Bacillati</taxon>
        <taxon>Bacillota</taxon>
        <taxon>Bacilli</taxon>
        <taxon>Bacillales</taxon>
        <taxon>Staphylococcaceae</taxon>
        <taxon>Salinicoccus</taxon>
    </lineage>
</organism>
<evidence type="ECO:0000256" key="1">
    <source>
        <dbReference type="SAM" id="Phobius"/>
    </source>
</evidence>
<keyword evidence="1" id="KW-0472">Membrane</keyword>
<dbReference type="EMBL" id="JXII01000002">
    <property type="protein sequence ID" value="KIH71779.1"/>
    <property type="molecule type" value="Genomic_DNA"/>
</dbReference>
<dbReference type="Pfam" id="PF00990">
    <property type="entry name" value="GGDEF"/>
    <property type="match status" value="1"/>
</dbReference>
<reference evidence="4 6" key="4">
    <citation type="submission" date="2022-12" db="EMBL/GenBank/DDBJ databases">
        <title>Genome analysis and biological profiling of marine Salinicoccus roseus MOSEL-ME25.</title>
        <authorList>
            <person name="Mirza F.T."/>
            <person name="Xie Y."/>
            <person name="Shinwari Z.K."/>
        </authorList>
    </citation>
    <scope>NUCLEOTIDE SEQUENCE [LARGE SCALE GENOMIC DNA]</scope>
    <source>
        <strain evidence="4 6">MOSEL-ME25</strain>
    </source>
</reference>
<comment type="caution">
    <text evidence="3">The sequence shown here is derived from an EMBL/GenBank/DDBJ whole genome shotgun (WGS) entry which is preliminary data.</text>
</comment>
<feature type="transmembrane region" description="Helical" evidence="1">
    <location>
        <begin position="125"/>
        <end position="145"/>
    </location>
</feature>
<dbReference type="InterPro" id="IPR000160">
    <property type="entry name" value="GGDEF_dom"/>
</dbReference>
<dbReference type="GO" id="GO:0043709">
    <property type="term" value="P:cell adhesion involved in single-species biofilm formation"/>
    <property type="evidence" value="ECO:0007669"/>
    <property type="project" value="TreeGrafter"/>
</dbReference>
<dbReference type="RefSeq" id="WP_040105265.1">
    <property type="nucleotide sequence ID" value="NZ_JABEVU030000001.1"/>
</dbReference>
<protein>
    <submittedName>
        <fullName evidence="4">GGDEF domain-containing protein</fullName>
    </submittedName>
</protein>
<dbReference type="Proteomes" id="UP000527860">
    <property type="component" value="Unassembled WGS sequence"/>
</dbReference>
<dbReference type="Proteomes" id="UP000031546">
    <property type="component" value="Unassembled WGS sequence"/>
</dbReference>